<protein>
    <submittedName>
        <fullName evidence="1">Uncharacterized protein</fullName>
    </submittedName>
</protein>
<reference evidence="1 2" key="1">
    <citation type="journal article" date="2018" name="Sci. Rep.">
        <title>Genomic signatures of local adaptation to the degree of environmental predictability in rotifers.</title>
        <authorList>
            <person name="Franch-Gras L."/>
            <person name="Hahn C."/>
            <person name="Garcia-Roger E.M."/>
            <person name="Carmona M.J."/>
            <person name="Serra M."/>
            <person name="Gomez A."/>
        </authorList>
    </citation>
    <scope>NUCLEOTIDE SEQUENCE [LARGE SCALE GENOMIC DNA]</scope>
    <source>
        <strain evidence="1">HYR1</strain>
    </source>
</reference>
<dbReference type="Proteomes" id="UP000276133">
    <property type="component" value="Unassembled WGS sequence"/>
</dbReference>
<accession>A0A3M7SS25</accession>
<gene>
    <name evidence="1" type="ORF">BpHYR1_002829</name>
</gene>
<dbReference type="EMBL" id="REGN01000864">
    <property type="protein sequence ID" value="RNA38495.1"/>
    <property type="molecule type" value="Genomic_DNA"/>
</dbReference>
<sequence>MIFDLLIQTFELFTCNQIERSYLKMNFFKSYLINSIDFFEFREILNFIKNADLIYKLTYSTVFFKISFRISSYKALKCSDGWRCL</sequence>
<evidence type="ECO:0000313" key="2">
    <source>
        <dbReference type="Proteomes" id="UP000276133"/>
    </source>
</evidence>
<comment type="caution">
    <text evidence="1">The sequence shown here is derived from an EMBL/GenBank/DDBJ whole genome shotgun (WGS) entry which is preliminary data.</text>
</comment>
<organism evidence="1 2">
    <name type="scientific">Brachionus plicatilis</name>
    <name type="common">Marine rotifer</name>
    <name type="synonym">Brachionus muelleri</name>
    <dbReference type="NCBI Taxonomy" id="10195"/>
    <lineage>
        <taxon>Eukaryota</taxon>
        <taxon>Metazoa</taxon>
        <taxon>Spiralia</taxon>
        <taxon>Gnathifera</taxon>
        <taxon>Rotifera</taxon>
        <taxon>Eurotatoria</taxon>
        <taxon>Monogononta</taxon>
        <taxon>Pseudotrocha</taxon>
        <taxon>Ploima</taxon>
        <taxon>Brachionidae</taxon>
        <taxon>Brachionus</taxon>
    </lineage>
</organism>
<proteinExistence type="predicted"/>
<name>A0A3M7SS25_BRAPC</name>
<keyword evidence="2" id="KW-1185">Reference proteome</keyword>
<evidence type="ECO:0000313" key="1">
    <source>
        <dbReference type="EMBL" id="RNA38495.1"/>
    </source>
</evidence>
<dbReference type="AlphaFoldDB" id="A0A3M7SS25"/>